<feature type="non-terminal residue" evidence="2">
    <location>
        <position position="1"/>
    </location>
</feature>
<keyword evidence="1" id="KW-1133">Transmembrane helix</keyword>
<proteinExistence type="predicted"/>
<accession>X0YWJ9</accession>
<evidence type="ECO:0000313" key="2">
    <source>
        <dbReference type="EMBL" id="GAG61249.1"/>
    </source>
</evidence>
<organism evidence="2">
    <name type="scientific">marine sediment metagenome</name>
    <dbReference type="NCBI Taxonomy" id="412755"/>
    <lineage>
        <taxon>unclassified sequences</taxon>
        <taxon>metagenomes</taxon>
        <taxon>ecological metagenomes</taxon>
    </lineage>
</organism>
<reference evidence="2" key="1">
    <citation type="journal article" date="2014" name="Front. Microbiol.">
        <title>High frequency of phylogenetically diverse reductive dehalogenase-homologous genes in deep subseafloor sedimentary metagenomes.</title>
        <authorList>
            <person name="Kawai M."/>
            <person name="Futagami T."/>
            <person name="Toyoda A."/>
            <person name="Takaki Y."/>
            <person name="Nishi S."/>
            <person name="Hori S."/>
            <person name="Arai W."/>
            <person name="Tsubouchi T."/>
            <person name="Morono Y."/>
            <person name="Uchiyama I."/>
            <person name="Ito T."/>
            <person name="Fujiyama A."/>
            <person name="Inagaki F."/>
            <person name="Takami H."/>
        </authorList>
    </citation>
    <scope>NUCLEOTIDE SEQUENCE</scope>
    <source>
        <strain evidence="2">Expedition CK06-06</strain>
    </source>
</reference>
<protein>
    <submittedName>
        <fullName evidence="2">Uncharacterized protein</fullName>
    </submittedName>
</protein>
<feature type="transmembrane region" description="Helical" evidence="1">
    <location>
        <begin position="95"/>
        <end position="112"/>
    </location>
</feature>
<name>X0YWJ9_9ZZZZ</name>
<sequence>YNIIDKFNILFSMLFKTTVFDIYDILEPHKYARHSIAHAHFIIEYPKISAPENEVVSITPKLMIWERDQQRREYFVKGDFEEIHKMTIDDIRKDILCLCVFICQFLLFFQFLKQIL</sequence>
<comment type="caution">
    <text evidence="2">The sequence shown here is derived from an EMBL/GenBank/DDBJ whole genome shotgun (WGS) entry which is preliminary data.</text>
</comment>
<evidence type="ECO:0000256" key="1">
    <source>
        <dbReference type="SAM" id="Phobius"/>
    </source>
</evidence>
<keyword evidence="1" id="KW-0812">Transmembrane</keyword>
<dbReference type="AlphaFoldDB" id="X0YWJ9"/>
<dbReference type="EMBL" id="BART01007656">
    <property type="protein sequence ID" value="GAG61249.1"/>
    <property type="molecule type" value="Genomic_DNA"/>
</dbReference>
<gene>
    <name evidence="2" type="ORF">S01H4_17391</name>
</gene>
<keyword evidence="1" id="KW-0472">Membrane</keyword>